<reference evidence="2" key="1">
    <citation type="journal article" date="2020" name="Nature">
        <title>Giant virus diversity and host interactions through global metagenomics.</title>
        <authorList>
            <person name="Schulz F."/>
            <person name="Roux S."/>
            <person name="Paez-Espino D."/>
            <person name="Jungbluth S."/>
            <person name="Walsh D.A."/>
            <person name="Denef V.J."/>
            <person name="McMahon K.D."/>
            <person name="Konstantinidis K.T."/>
            <person name="Eloe-Fadrosh E.A."/>
            <person name="Kyrpides N.C."/>
            <person name="Woyke T."/>
        </authorList>
    </citation>
    <scope>NUCLEOTIDE SEQUENCE</scope>
    <source>
        <strain evidence="2">GVMAG-S-1102244-55</strain>
    </source>
</reference>
<keyword evidence="1" id="KW-1133">Transmembrane helix</keyword>
<keyword evidence="1" id="KW-0472">Membrane</keyword>
<name>A0A6C0KE29_9ZZZZ</name>
<dbReference type="AlphaFoldDB" id="A0A6C0KE29"/>
<feature type="transmembrane region" description="Helical" evidence="1">
    <location>
        <begin position="130"/>
        <end position="151"/>
    </location>
</feature>
<feature type="transmembrane region" description="Helical" evidence="1">
    <location>
        <begin position="95"/>
        <end position="115"/>
    </location>
</feature>
<keyword evidence="1" id="KW-0812">Transmembrane</keyword>
<proteinExistence type="predicted"/>
<sequence length="181" mass="21514">MVEYDPKNQTEEFVTAVPVTVPIRVPQVPVPQLAISDDMIKTYNYRRSVMWFSGIDIFFSAIYCLYAPYFLIPLLIALTGYYGAKNYNIRLVQSYFVYCVLVNIIGRLAYFFVYYHSLDGQSQSEHMFDFIWVMLATVISIWVCEIIYKFIKYYGKLNEREVLFIKQNAHPTYAHRRFYYV</sequence>
<evidence type="ECO:0000256" key="1">
    <source>
        <dbReference type="SAM" id="Phobius"/>
    </source>
</evidence>
<dbReference type="EMBL" id="MN740848">
    <property type="protein sequence ID" value="QHU14997.1"/>
    <property type="molecule type" value="Genomic_DNA"/>
</dbReference>
<organism evidence="2">
    <name type="scientific">viral metagenome</name>
    <dbReference type="NCBI Taxonomy" id="1070528"/>
    <lineage>
        <taxon>unclassified sequences</taxon>
        <taxon>metagenomes</taxon>
        <taxon>organismal metagenomes</taxon>
    </lineage>
</organism>
<evidence type="ECO:0000313" key="2">
    <source>
        <dbReference type="EMBL" id="QHU14997.1"/>
    </source>
</evidence>
<protein>
    <submittedName>
        <fullName evidence="2">Uncharacterized protein</fullName>
    </submittedName>
</protein>
<accession>A0A6C0KE29</accession>
<feature type="transmembrane region" description="Helical" evidence="1">
    <location>
        <begin position="57"/>
        <end position="83"/>
    </location>
</feature>